<accession>D7BC00</accession>
<name>D7BC00_ALLS1</name>
<evidence type="ECO:0000259" key="11">
    <source>
        <dbReference type="Pfam" id="PF08544"/>
    </source>
</evidence>
<dbReference type="Proteomes" id="UP000001916">
    <property type="component" value="Chromosome"/>
</dbReference>
<dbReference type="InterPro" id="IPR004424">
    <property type="entry name" value="IspE"/>
</dbReference>
<feature type="active site" evidence="9">
    <location>
        <position position="9"/>
    </location>
</feature>
<dbReference type="PANTHER" id="PTHR43527:SF2">
    <property type="entry name" value="4-DIPHOSPHOCYTIDYL-2-C-METHYL-D-ERYTHRITOL KINASE, CHLOROPLASTIC"/>
    <property type="match status" value="1"/>
</dbReference>
<dbReference type="AlphaFoldDB" id="D7BC00"/>
<keyword evidence="13" id="KW-1185">Reference proteome</keyword>
<dbReference type="InterPro" id="IPR013750">
    <property type="entry name" value="GHMP_kinase_C_dom"/>
</dbReference>
<dbReference type="STRING" id="526227.Mesil_0884"/>
<dbReference type="PANTHER" id="PTHR43527">
    <property type="entry name" value="4-DIPHOSPHOCYTIDYL-2-C-METHYL-D-ERYTHRITOL KINASE, CHLOROPLASTIC"/>
    <property type="match status" value="1"/>
</dbReference>
<evidence type="ECO:0000313" key="13">
    <source>
        <dbReference type="Proteomes" id="UP000001916"/>
    </source>
</evidence>
<dbReference type="UniPathway" id="UPA00056">
    <property type="reaction ID" value="UER00094"/>
</dbReference>
<sequence length="275" mass="29290">MIERFSPAKVNLGLSVLGRRADGYHQLHTLFAALDVGDRITLEPIPQGIELRVLGADLPSGPANLAYQAARDYLEAAGNPGGVRIVLEKHLPIAAGLGGGSGNAATVLLGLRQFYPAPVDLLPLARNLGADVAFFLRGGLAEARGIGELLSPLEPLQVPLVLVNPGLAVSAAEAYQAMKPDDYSPELPVASILAALKRGEEPGWWNSLEAPVFRLRPELAELKATLRAFGLRGVLMSGSGSTFFALASDLAQAQHLAARLRERFPRFWIRPAQTA</sequence>
<gene>
    <name evidence="9" type="primary">ispE</name>
    <name evidence="12" type="ordered locus">Mesil_0884</name>
</gene>
<dbReference type="GO" id="GO:0016114">
    <property type="term" value="P:terpenoid biosynthetic process"/>
    <property type="evidence" value="ECO:0007669"/>
    <property type="project" value="UniProtKB-UniRule"/>
</dbReference>
<keyword evidence="6 9" id="KW-0418">Kinase</keyword>
<dbReference type="PIRSF" id="PIRSF010376">
    <property type="entry name" value="IspE"/>
    <property type="match status" value="1"/>
</dbReference>
<keyword evidence="7 9" id="KW-0067">ATP-binding</keyword>
<evidence type="ECO:0000259" key="10">
    <source>
        <dbReference type="Pfam" id="PF00288"/>
    </source>
</evidence>
<evidence type="ECO:0000256" key="5">
    <source>
        <dbReference type="ARBA" id="ARBA00022741"/>
    </source>
</evidence>
<evidence type="ECO:0000256" key="4">
    <source>
        <dbReference type="ARBA" id="ARBA00022679"/>
    </source>
</evidence>
<dbReference type="Pfam" id="PF00288">
    <property type="entry name" value="GHMP_kinases_N"/>
    <property type="match status" value="1"/>
</dbReference>
<feature type="domain" description="GHMP kinase N-terminal" evidence="10">
    <location>
        <begin position="64"/>
        <end position="139"/>
    </location>
</feature>
<dbReference type="EC" id="2.7.1.148" evidence="2 9"/>
<dbReference type="HOGENOM" id="CLU_053057_1_1_0"/>
<dbReference type="SUPFAM" id="SSF54211">
    <property type="entry name" value="Ribosomal protein S5 domain 2-like"/>
    <property type="match status" value="1"/>
</dbReference>
<dbReference type="InterPro" id="IPR006204">
    <property type="entry name" value="GHMP_kinase_N_dom"/>
</dbReference>
<evidence type="ECO:0000256" key="1">
    <source>
        <dbReference type="ARBA" id="ARBA00009684"/>
    </source>
</evidence>
<evidence type="ECO:0000313" key="12">
    <source>
        <dbReference type="EMBL" id="ADH62796.1"/>
    </source>
</evidence>
<protein>
    <recommendedName>
        <fullName evidence="3 9">4-diphosphocytidyl-2-C-methyl-D-erythritol kinase</fullName>
        <shortName evidence="9">CMK</shortName>
        <ecNumber evidence="2 9">2.7.1.148</ecNumber>
    </recommendedName>
    <alternativeName>
        <fullName evidence="8 9">4-(cytidine-5'-diphospho)-2-C-methyl-D-erythritol kinase</fullName>
    </alternativeName>
</protein>
<evidence type="ECO:0000256" key="3">
    <source>
        <dbReference type="ARBA" id="ARBA00017473"/>
    </source>
</evidence>
<dbReference type="Gene3D" id="3.30.70.890">
    <property type="entry name" value="GHMP kinase, C-terminal domain"/>
    <property type="match status" value="1"/>
</dbReference>
<evidence type="ECO:0000256" key="6">
    <source>
        <dbReference type="ARBA" id="ARBA00022777"/>
    </source>
</evidence>
<organism evidence="12 13">
    <name type="scientific">Allomeiothermus silvanus (strain ATCC 700542 / DSM 9946 / NBRC 106475 / NCIMB 13440 / VI-R2)</name>
    <name type="common">Thermus silvanus</name>
    <dbReference type="NCBI Taxonomy" id="526227"/>
    <lineage>
        <taxon>Bacteria</taxon>
        <taxon>Thermotogati</taxon>
        <taxon>Deinococcota</taxon>
        <taxon>Deinococci</taxon>
        <taxon>Thermales</taxon>
        <taxon>Thermaceae</taxon>
        <taxon>Allomeiothermus</taxon>
    </lineage>
</organism>
<comment type="pathway">
    <text evidence="9">Isoprenoid biosynthesis; isopentenyl diphosphate biosynthesis via DXP pathway; isopentenyl diphosphate from 1-deoxy-D-xylulose 5-phosphate: step 3/6.</text>
</comment>
<comment type="function">
    <text evidence="9">Catalyzes the phosphorylation of the position 2 hydroxy group of 4-diphosphocytidyl-2C-methyl-D-erythritol.</text>
</comment>
<evidence type="ECO:0000256" key="7">
    <source>
        <dbReference type="ARBA" id="ARBA00022840"/>
    </source>
</evidence>
<feature type="domain" description="GHMP kinase C-terminal" evidence="11">
    <location>
        <begin position="203"/>
        <end position="265"/>
    </location>
</feature>
<evidence type="ECO:0000256" key="8">
    <source>
        <dbReference type="ARBA" id="ARBA00032554"/>
    </source>
</evidence>
<dbReference type="HAMAP" id="MF_00061">
    <property type="entry name" value="IspE"/>
    <property type="match status" value="1"/>
</dbReference>
<keyword evidence="9" id="KW-0414">Isoprene biosynthesis</keyword>
<dbReference type="InterPro" id="IPR036554">
    <property type="entry name" value="GHMP_kinase_C_sf"/>
</dbReference>
<keyword evidence="4 9" id="KW-0808">Transferase</keyword>
<keyword evidence="5 9" id="KW-0547">Nucleotide-binding</keyword>
<dbReference type="Gene3D" id="3.30.230.10">
    <property type="match status" value="1"/>
</dbReference>
<reference evidence="12 13" key="1">
    <citation type="journal article" date="2010" name="Stand. Genomic Sci.">
        <title>Complete genome sequence of Meiothermus silvanus type strain (VI-R2).</title>
        <authorList>
            <person name="Sikorski J."/>
            <person name="Tindall B.J."/>
            <person name="Lowry S."/>
            <person name="Lucas S."/>
            <person name="Nolan M."/>
            <person name="Copeland A."/>
            <person name="Glavina Del Rio T."/>
            <person name="Tice H."/>
            <person name="Cheng J.F."/>
            <person name="Han C."/>
            <person name="Pitluck S."/>
            <person name="Liolios K."/>
            <person name="Ivanova N."/>
            <person name="Mavromatis K."/>
            <person name="Mikhailova N."/>
            <person name="Pati A."/>
            <person name="Goodwin L."/>
            <person name="Chen A."/>
            <person name="Palaniappan K."/>
            <person name="Land M."/>
            <person name="Hauser L."/>
            <person name="Chang Y.J."/>
            <person name="Jeffries C.D."/>
            <person name="Rohde M."/>
            <person name="Goker M."/>
            <person name="Woyke T."/>
            <person name="Bristow J."/>
            <person name="Eisen J.A."/>
            <person name="Markowitz V."/>
            <person name="Hugenholtz P."/>
            <person name="Kyrpides N.C."/>
            <person name="Klenk H.P."/>
            <person name="Lapidus A."/>
        </authorList>
    </citation>
    <scope>NUCLEOTIDE SEQUENCE [LARGE SCALE GENOMIC DNA]</scope>
    <source>
        <strain evidence="13">ATCC 700542 / DSM 9946 / VI-R2</strain>
    </source>
</reference>
<dbReference type="KEGG" id="msv:Mesil_0884"/>
<dbReference type="GO" id="GO:0019288">
    <property type="term" value="P:isopentenyl diphosphate biosynthetic process, methylerythritol 4-phosphate pathway"/>
    <property type="evidence" value="ECO:0007669"/>
    <property type="project" value="UniProtKB-UniRule"/>
</dbReference>
<dbReference type="InterPro" id="IPR014721">
    <property type="entry name" value="Ribsml_uS5_D2-typ_fold_subgr"/>
</dbReference>
<dbReference type="NCBIfam" id="TIGR00154">
    <property type="entry name" value="ispE"/>
    <property type="match status" value="1"/>
</dbReference>
<dbReference type="eggNOG" id="COG1947">
    <property type="taxonomic scope" value="Bacteria"/>
</dbReference>
<evidence type="ECO:0000256" key="2">
    <source>
        <dbReference type="ARBA" id="ARBA00012052"/>
    </source>
</evidence>
<dbReference type="GO" id="GO:0050515">
    <property type="term" value="F:4-(cytidine 5'-diphospho)-2-C-methyl-D-erythritol kinase activity"/>
    <property type="evidence" value="ECO:0007669"/>
    <property type="project" value="UniProtKB-UniRule"/>
</dbReference>
<dbReference type="GO" id="GO:0005524">
    <property type="term" value="F:ATP binding"/>
    <property type="evidence" value="ECO:0007669"/>
    <property type="project" value="UniProtKB-UniRule"/>
</dbReference>
<feature type="binding site" evidence="9">
    <location>
        <begin position="92"/>
        <end position="102"/>
    </location>
    <ligand>
        <name>ATP</name>
        <dbReference type="ChEBI" id="CHEBI:30616"/>
    </ligand>
</feature>
<comment type="catalytic activity">
    <reaction evidence="9">
        <text>4-CDP-2-C-methyl-D-erythritol + ATP = 4-CDP-2-C-methyl-D-erythritol 2-phosphate + ADP + H(+)</text>
        <dbReference type="Rhea" id="RHEA:18437"/>
        <dbReference type="ChEBI" id="CHEBI:15378"/>
        <dbReference type="ChEBI" id="CHEBI:30616"/>
        <dbReference type="ChEBI" id="CHEBI:57823"/>
        <dbReference type="ChEBI" id="CHEBI:57919"/>
        <dbReference type="ChEBI" id="CHEBI:456216"/>
        <dbReference type="EC" id="2.7.1.148"/>
    </reaction>
</comment>
<dbReference type="Pfam" id="PF08544">
    <property type="entry name" value="GHMP_kinases_C"/>
    <property type="match status" value="1"/>
</dbReference>
<dbReference type="SUPFAM" id="SSF55060">
    <property type="entry name" value="GHMP Kinase, C-terminal domain"/>
    <property type="match status" value="1"/>
</dbReference>
<dbReference type="EMBL" id="CP002042">
    <property type="protein sequence ID" value="ADH62796.1"/>
    <property type="molecule type" value="Genomic_DNA"/>
</dbReference>
<evidence type="ECO:0000256" key="9">
    <source>
        <dbReference type="HAMAP-Rule" id="MF_00061"/>
    </source>
</evidence>
<proteinExistence type="inferred from homology"/>
<comment type="similarity">
    <text evidence="1 9">Belongs to the GHMP kinase family. IspE subfamily.</text>
</comment>
<dbReference type="InterPro" id="IPR020568">
    <property type="entry name" value="Ribosomal_Su5_D2-typ_SF"/>
</dbReference>
<feature type="active site" evidence="9">
    <location>
        <position position="131"/>
    </location>
</feature>